<sequence>MTYWTKILSLALGLLLLTPASAQTKGKEEKKKDNKFSYVQAVDIFGSSLALLDRHFVDSIDIKRLSRIGLDGMLESLDPYTEYYSSEDTDKLRLLTTGAYGGIGSVISQRPDSTIIINDPMEGMPAAQAGLRAGDVILEVDGQDFRKSTSEKVSAALKGTPGSKITLLIQRPGESKPRRIEFRRQKIQVSPVPYYGVIGKDMGYISLTGFPNTAAAEVKKAFLDLKSKHQLRGLILDLRDNGGGLIDEAIKIVNFFVPAGEEVVTTRGRNARRQEVVYRTTDKPLDTQIPIAVLINGQSASASEIVSGALQDLDRAVVMGVKSYGKGLVQTTMQLPYDGTIKLTTAKYYIPSGRCIQRINYQSLREGKGATILPDSLTKVFHTRAGREVRDAGGILPDIALTNDSLPTMVYYLRVNNDAFDWITDYVRSHRTIASPRDFKLTDADYASFSNHMIEKKFDYDRQSGKELKKLEDLAKFEGYYNKSREAFEALKKLLVPDLKHDLEEHRPFIEQYLTGAILTRYYYNRGALERSVSEDKMVRAAEDLLADPARYTKVLSRPEAKAAATPTAK</sequence>
<evidence type="ECO:0000313" key="9">
    <source>
        <dbReference type="Proteomes" id="UP000070224"/>
    </source>
</evidence>
<proteinExistence type="inferred from homology"/>
<feature type="domain" description="PDZ" evidence="7">
    <location>
        <begin position="92"/>
        <end position="172"/>
    </location>
</feature>
<evidence type="ECO:0000313" key="8">
    <source>
        <dbReference type="EMBL" id="KXB75452.1"/>
    </source>
</evidence>
<accession>A0A134B686</accession>
<keyword evidence="2 5" id="KW-0645">Protease</keyword>
<dbReference type="InterPro" id="IPR001478">
    <property type="entry name" value="PDZ"/>
</dbReference>
<feature type="signal peptide" evidence="6">
    <location>
        <begin position="1"/>
        <end position="22"/>
    </location>
</feature>
<name>A0A134B686_9PORP</name>
<keyword evidence="6" id="KW-0732">Signal</keyword>
<dbReference type="Gene3D" id="3.90.226.10">
    <property type="entry name" value="2-enoyl-CoA Hydratase, Chain A, domain 1"/>
    <property type="match status" value="1"/>
</dbReference>
<feature type="chain" id="PRO_5007462094" evidence="6">
    <location>
        <begin position="23"/>
        <end position="570"/>
    </location>
</feature>
<dbReference type="SUPFAM" id="SSF50156">
    <property type="entry name" value="PDZ domain-like"/>
    <property type="match status" value="1"/>
</dbReference>
<dbReference type="CDD" id="cd07560">
    <property type="entry name" value="Peptidase_S41_CPP"/>
    <property type="match status" value="1"/>
</dbReference>
<dbReference type="SMART" id="SM00228">
    <property type="entry name" value="PDZ"/>
    <property type="match status" value="1"/>
</dbReference>
<dbReference type="Pfam" id="PF03572">
    <property type="entry name" value="Peptidase_S41"/>
    <property type="match status" value="1"/>
</dbReference>
<evidence type="ECO:0000256" key="3">
    <source>
        <dbReference type="ARBA" id="ARBA00022801"/>
    </source>
</evidence>
<dbReference type="InterPro" id="IPR029045">
    <property type="entry name" value="ClpP/crotonase-like_dom_sf"/>
</dbReference>
<dbReference type="GO" id="GO:0030288">
    <property type="term" value="C:outer membrane-bounded periplasmic space"/>
    <property type="evidence" value="ECO:0007669"/>
    <property type="project" value="TreeGrafter"/>
</dbReference>
<comment type="caution">
    <text evidence="8">The sequence shown here is derived from an EMBL/GenBank/DDBJ whole genome shotgun (WGS) entry which is preliminary data.</text>
</comment>
<dbReference type="Pfam" id="PF17820">
    <property type="entry name" value="PDZ_6"/>
    <property type="match status" value="1"/>
</dbReference>
<dbReference type="Gene3D" id="2.30.42.10">
    <property type="match status" value="1"/>
</dbReference>
<keyword evidence="4 5" id="KW-0720">Serine protease</keyword>
<dbReference type="PANTHER" id="PTHR32060">
    <property type="entry name" value="TAIL-SPECIFIC PROTEASE"/>
    <property type="match status" value="1"/>
</dbReference>
<dbReference type="InterPro" id="IPR041489">
    <property type="entry name" value="PDZ_6"/>
</dbReference>
<evidence type="ECO:0000256" key="1">
    <source>
        <dbReference type="ARBA" id="ARBA00009179"/>
    </source>
</evidence>
<dbReference type="InterPro" id="IPR004447">
    <property type="entry name" value="Peptidase_S41A"/>
</dbReference>
<evidence type="ECO:0000256" key="4">
    <source>
        <dbReference type="ARBA" id="ARBA00022825"/>
    </source>
</evidence>
<organism evidence="8 9">
    <name type="scientific">Porphyromonas somerae</name>
    <dbReference type="NCBI Taxonomy" id="322095"/>
    <lineage>
        <taxon>Bacteria</taxon>
        <taxon>Pseudomonadati</taxon>
        <taxon>Bacteroidota</taxon>
        <taxon>Bacteroidia</taxon>
        <taxon>Bacteroidales</taxon>
        <taxon>Porphyromonadaceae</taxon>
        <taxon>Porphyromonas</taxon>
    </lineage>
</organism>
<keyword evidence="3 5" id="KW-0378">Hydrolase</keyword>
<dbReference type="PATRIC" id="fig|322095.3.peg.1361"/>
<dbReference type="Proteomes" id="UP000070224">
    <property type="component" value="Unassembled WGS sequence"/>
</dbReference>
<keyword evidence="9" id="KW-1185">Reference proteome</keyword>
<comment type="similarity">
    <text evidence="1 5">Belongs to the peptidase S41A family.</text>
</comment>
<dbReference type="STRING" id="322095.HMPREF3185_01376"/>
<dbReference type="NCBIfam" id="TIGR00225">
    <property type="entry name" value="prc"/>
    <property type="match status" value="1"/>
</dbReference>
<dbReference type="PANTHER" id="PTHR32060:SF30">
    <property type="entry name" value="CARBOXY-TERMINAL PROCESSING PROTEASE CTPA"/>
    <property type="match status" value="1"/>
</dbReference>
<dbReference type="GO" id="GO:0006508">
    <property type="term" value="P:proteolysis"/>
    <property type="evidence" value="ECO:0007669"/>
    <property type="project" value="UniProtKB-KW"/>
</dbReference>
<protein>
    <submittedName>
        <fullName evidence="8">Peptidase, S41 family</fullName>
    </submittedName>
</protein>
<dbReference type="InterPro" id="IPR005151">
    <property type="entry name" value="Tail-specific_protease"/>
</dbReference>
<dbReference type="EMBL" id="LSDK01000092">
    <property type="protein sequence ID" value="KXB75452.1"/>
    <property type="molecule type" value="Genomic_DNA"/>
</dbReference>
<evidence type="ECO:0000256" key="5">
    <source>
        <dbReference type="RuleBase" id="RU004404"/>
    </source>
</evidence>
<dbReference type="Gene3D" id="3.30.750.44">
    <property type="match status" value="1"/>
</dbReference>
<dbReference type="OrthoDB" id="9812068at2"/>
<dbReference type="InterPro" id="IPR036034">
    <property type="entry name" value="PDZ_sf"/>
</dbReference>
<reference evidence="9" key="1">
    <citation type="submission" date="2016-01" db="EMBL/GenBank/DDBJ databases">
        <authorList>
            <person name="Mitreva M."/>
            <person name="Pepin K.H."/>
            <person name="Mihindukulasuriya K.A."/>
            <person name="Fulton R."/>
            <person name="Fronick C."/>
            <person name="O'Laughlin M."/>
            <person name="Miner T."/>
            <person name="Herter B."/>
            <person name="Rosa B.A."/>
            <person name="Cordes M."/>
            <person name="Tomlinson C."/>
            <person name="Wollam A."/>
            <person name="Palsikar V.B."/>
            <person name="Mardis E.R."/>
            <person name="Wilson R.K."/>
        </authorList>
    </citation>
    <scope>NUCLEOTIDE SEQUENCE [LARGE SCALE GENOMIC DNA]</scope>
    <source>
        <strain evidence="9">KA00683</strain>
    </source>
</reference>
<gene>
    <name evidence="8" type="ORF">HMPREF3185_01376</name>
</gene>
<dbReference type="GO" id="GO:0004175">
    <property type="term" value="F:endopeptidase activity"/>
    <property type="evidence" value="ECO:0007669"/>
    <property type="project" value="TreeGrafter"/>
</dbReference>
<dbReference type="GO" id="GO:0007165">
    <property type="term" value="P:signal transduction"/>
    <property type="evidence" value="ECO:0007669"/>
    <property type="project" value="TreeGrafter"/>
</dbReference>
<dbReference type="RefSeq" id="WP_060935609.1">
    <property type="nucleotide sequence ID" value="NZ_KQ960453.1"/>
</dbReference>
<evidence type="ECO:0000259" key="7">
    <source>
        <dbReference type="PROSITE" id="PS50106"/>
    </source>
</evidence>
<dbReference type="CDD" id="cd06782">
    <property type="entry name" value="cpPDZ_CPP-like"/>
    <property type="match status" value="1"/>
</dbReference>
<dbReference type="PROSITE" id="PS50106">
    <property type="entry name" value="PDZ"/>
    <property type="match status" value="1"/>
</dbReference>
<dbReference type="SUPFAM" id="SSF52096">
    <property type="entry name" value="ClpP/crotonase"/>
    <property type="match status" value="1"/>
</dbReference>
<dbReference type="GO" id="GO:0008236">
    <property type="term" value="F:serine-type peptidase activity"/>
    <property type="evidence" value="ECO:0007669"/>
    <property type="project" value="UniProtKB-KW"/>
</dbReference>
<dbReference type="SMART" id="SM00245">
    <property type="entry name" value="TSPc"/>
    <property type="match status" value="1"/>
</dbReference>
<evidence type="ECO:0000256" key="2">
    <source>
        <dbReference type="ARBA" id="ARBA00022670"/>
    </source>
</evidence>
<evidence type="ECO:0000256" key="6">
    <source>
        <dbReference type="SAM" id="SignalP"/>
    </source>
</evidence>
<dbReference type="AlphaFoldDB" id="A0A134B686"/>